<protein>
    <submittedName>
        <fullName evidence="2">Formiminotetrahydrofolate cyclodeaminase</fullName>
    </submittedName>
</protein>
<proteinExistence type="predicted"/>
<dbReference type="AlphaFoldDB" id="A0A1I2QRT8"/>
<feature type="domain" description="Cyclodeaminase/cyclohydrolase" evidence="1">
    <location>
        <begin position="6"/>
        <end position="182"/>
    </location>
</feature>
<name>A0A1I2QRT8_9FIRM</name>
<dbReference type="SUPFAM" id="SSF101262">
    <property type="entry name" value="Methenyltetrahydrofolate cyclohydrolase-like"/>
    <property type="match status" value="1"/>
</dbReference>
<dbReference type="InterPro" id="IPR036178">
    <property type="entry name" value="Formintransfe-cycloase-like_sf"/>
</dbReference>
<evidence type="ECO:0000313" key="3">
    <source>
        <dbReference type="Proteomes" id="UP000199337"/>
    </source>
</evidence>
<dbReference type="STRING" id="341036.SAMN05660649_01341"/>
<evidence type="ECO:0000313" key="2">
    <source>
        <dbReference type="EMBL" id="SFG30363.1"/>
    </source>
</evidence>
<dbReference type="Pfam" id="PF04961">
    <property type="entry name" value="FTCD_C"/>
    <property type="match status" value="1"/>
</dbReference>
<gene>
    <name evidence="2" type="ORF">SAMN05660649_01341</name>
</gene>
<dbReference type="EMBL" id="FOOX01000003">
    <property type="protein sequence ID" value="SFG30363.1"/>
    <property type="molecule type" value="Genomic_DNA"/>
</dbReference>
<evidence type="ECO:0000259" key="1">
    <source>
        <dbReference type="Pfam" id="PF04961"/>
    </source>
</evidence>
<accession>A0A1I2QRT8</accession>
<dbReference type="InterPro" id="IPR007044">
    <property type="entry name" value="Cyclodeamin/CycHdrlase"/>
</dbReference>
<dbReference type="Proteomes" id="UP000199337">
    <property type="component" value="Unassembled WGS sequence"/>
</dbReference>
<reference evidence="3" key="1">
    <citation type="submission" date="2016-10" db="EMBL/GenBank/DDBJ databases">
        <authorList>
            <person name="Varghese N."/>
            <person name="Submissions S."/>
        </authorList>
    </citation>
    <scope>NUCLEOTIDE SEQUENCE [LARGE SCALE GENOMIC DNA]</scope>
    <source>
        <strain evidence="3">DSM 17038</strain>
    </source>
</reference>
<organism evidence="2 3">
    <name type="scientific">Desulfotruncus arcticus DSM 17038</name>
    <dbReference type="NCBI Taxonomy" id="1121424"/>
    <lineage>
        <taxon>Bacteria</taxon>
        <taxon>Bacillati</taxon>
        <taxon>Bacillota</taxon>
        <taxon>Clostridia</taxon>
        <taxon>Eubacteriales</taxon>
        <taxon>Desulfallaceae</taxon>
        <taxon>Desulfotruncus</taxon>
    </lineage>
</organism>
<dbReference type="GO" id="GO:0003824">
    <property type="term" value="F:catalytic activity"/>
    <property type="evidence" value="ECO:0007669"/>
    <property type="project" value="InterPro"/>
</dbReference>
<keyword evidence="3" id="KW-1185">Reference proteome</keyword>
<sequence>MLMEMTVKGFLAELASKSPAPGGGSVSALAGSLAAALVAMVARLTGTEGDNEGMRGIQGQAGDLMEKLNRHVDEDTAAFSLVMQAYRLPKQTEAEKEQRAAAIQEALKGAANHPLMVAEECLQVLVLCMEVVAIGNPNALSDAGVASLMAYSGITGAMFNVAINLEGIKDPVFAQQAKAERDRIMSEASHLYAGIQTLVQKKLIYMVEW</sequence>
<dbReference type="Gene3D" id="1.20.120.680">
    <property type="entry name" value="Formiminotetrahydrofolate cyclodeaminase monomer, up-and-down helical bundle"/>
    <property type="match status" value="1"/>
</dbReference>